<dbReference type="InterPro" id="IPR050595">
    <property type="entry name" value="Bact_response_regulator"/>
</dbReference>
<organism evidence="6 7">
    <name type="scientific">Halothermothrix orenii (strain H 168 / OCM 544 / DSM 9562)</name>
    <dbReference type="NCBI Taxonomy" id="373903"/>
    <lineage>
        <taxon>Bacteria</taxon>
        <taxon>Bacillati</taxon>
        <taxon>Bacillota</taxon>
        <taxon>Clostridia</taxon>
        <taxon>Halanaerobiales</taxon>
        <taxon>Halothermotrichaceae</taxon>
        <taxon>Halothermothrix</taxon>
    </lineage>
</organism>
<evidence type="ECO:0000259" key="5">
    <source>
        <dbReference type="PROSITE" id="PS50110"/>
    </source>
</evidence>
<dbReference type="eggNOG" id="COG0745">
    <property type="taxonomic scope" value="Bacteria"/>
</dbReference>
<dbReference type="PANTHER" id="PTHR44591:SF25">
    <property type="entry name" value="CHEMOTAXIS TWO-COMPONENT RESPONSE REGULATOR"/>
    <property type="match status" value="1"/>
</dbReference>
<dbReference type="Gene3D" id="3.40.50.2300">
    <property type="match status" value="1"/>
</dbReference>
<comment type="function">
    <text evidence="3">May play the central regulatory role in sporulation. It may be an element of the effector pathway responsible for the activation of sporulation genes in response to nutritional stress. Spo0A may act in concert with spo0H (a sigma factor) to control the expression of some genes that are critical to the sporulation process.</text>
</comment>
<dbReference type="PROSITE" id="PS50110">
    <property type="entry name" value="RESPONSE_REGULATORY"/>
    <property type="match status" value="1"/>
</dbReference>
<dbReference type="OrthoDB" id="9790669at2"/>
<keyword evidence="2 4" id="KW-0597">Phosphoprotein</keyword>
<keyword evidence="7" id="KW-1185">Reference proteome</keyword>
<evidence type="ECO:0000256" key="1">
    <source>
        <dbReference type="ARBA" id="ARBA00018672"/>
    </source>
</evidence>
<evidence type="ECO:0000313" key="7">
    <source>
        <dbReference type="Proteomes" id="UP000000719"/>
    </source>
</evidence>
<evidence type="ECO:0000256" key="3">
    <source>
        <dbReference type="ARBA" id="ARBA00024867"/>
    </source>
</evidence>
<dbReference type="STRING" id="373903.Hore_22620"/>
<feature type="modified residue" description="4-aspartylphosphate" evidence="4">
    <location>
        <position position="56"/>
    </location>
</feature>
<dbReference type="RefSeq" id="WP_015923976.1">
    <property type="nucleotide sequence ID" value="NC_011899.1"/>
</dbReference>
<reference evidence="6 7" key="1">
    <citation type="journal article" date="2009" name="PLoS ONE">
        <title>Genome analysis of the anaerobic thermohalophilic bacterium Halothermothrix orenii.</title>
        <authorList>
            <person name="Mavromatis K."/>
            <person name="Ivanova N."/>
            <person name="Anderson I."/>
            <person name="Lykidis A."/>
            <person name="Hooper S.D."/>
            <person name="Sun H."/>
            <person name="Kunin V."/>
            <person name="Lapidus A."/>
            <person name="Hugenholtz P."/>
            <person name="Patel B."/>
            <person name="Kyrpides N.C."/>
        </authorList>
    </citation>
    <scope>NUCLEOTIDE SEQUENCE [LARGE SCALE GENOMIC DNA]</scope>
    <source>
        <strain evidence="7">H 168 / OCM 544 / DSM 9562</strain>
    </source>
</reference>
<evidence type="ECO:0000256" key="4">
    <source>
        <dbReference type="PROSITE-ProRule" id="PRU00169"/>
    </source>
</evidence>
<dbReference type="SUPFAM" id="SSF52172">
    <property type="entry name" value="CheY-like"/>
    <property type="match status" value="1"/>
</dbReference>
<evidence type="ECO:0000256" key="2">
    <source>
        <dbReference type="ARBA" id="ARBA00022553"/>
    </source>
</evidence>
<dbReference type="AlphaFoldDB" id="B8D0S1"/>
<name>B8D0S1_HALOH</name>
<sequence>MAKKIMVIDDSKTVRASVRYALARHGYEVIMAEDGQEGLDILKEQSREKPGMIITDVNMPRMDGITFIKEVKKEKQFKFIPILVLTTESQEEMKLKGKEAGAAGWLVKPFKPEQLISVARKFIK</sequence>
<gene>
    <name evidence="6" type="ordered locus">Hore_22620</name>
</gene>
<protein>
    <recommendedName>
        <fullName evidence="1">Stage 0 sporulation protein A homolog</fullName>
    </recommendedName>
</protein>
<dbReference type="EMBL" id="CP001098">
    <property type="protein sequence ID" value="ACL71007.1"/>
    <property type="molecule type" value="Genomic_DNA"/>
</dbReference>
<dbReference type="InterPro" id="IPR001789">
    <property type="entry name" value="Sig_transdc_resp-reg_receiver"/>
</dbReference>
<dbReference type="SMART" id="SM00448">
    <property type="entry name" value="REC"/>
    <property type="match status" value="1"/>
</dbReference>
<proteinExistence type="predicted"/>
<dbReference type="Pfam" id="PF00072">
    <property type="entry name" value="Response_reg"/>
    <property type="match status" value="1"/>
</dbReference>
<dbReference type="PANTHER" id="PTHR44591">
    <property type="entry name" value="STRESS RESPONSE REGULATOR PROTEIN 1"/>
    <property type="match status" value="1"/>
</dbReference>
<dbReference type="GO" id="GO:0000160">
    <property type="term" value="P:phosphorelay signal transduction system"/>
    <property type="evidence" value="ECO:0007669"/>
    <property type="project" value="InterPro"/>
</dbReference>
<feature type="domain" description="Response regulatory" evidence="5">
    <location>
        <begin position="4"/>
        <end position="123"/>
    </location>
</feature>
<dbReference type="InterPro" id="IPR011006">
    <property type="entry name" value="CheY-like_superfamily"/>
</dbReference>
<dbReference type="Proteomes" id="UP000000719">
    <property type="component" value="Chromosome"/>
</dbReference>
<accession>B8D0S1</accession>
<evidence type="ECO:0000313" key="6">
    <source>
        <dbReference type="EMBL" id="ACL71007.1"/>
    </source>
</evidence>
<dbReference type="HOGENOM" id="CLU_000445_69_17_9"/>
<dbReference type="KEGG" id="hor:Hore_22620"/>